<dbReference type="RefSeq" id="WP_289410919.1">
    <property type="nucleotide sequence ID" value="NZ_JAUCDY010000008.1"/>
</dbReference>
<comment type="caution">
    <text evidence="6">The sequence shown here is derived from an EMBL/GenBank/DDBJ whole genome shotgun (WGS) entry which is preliminary data.</text>
</comment>
<evidence type="ECO:0000256" key="4">
    <source>
        <dbReference type="ARBA" id="ARBA00022694"/>
    </source>
</evidence>
<feature type="domain" description="DTW" evidence="5">
    <location>
        <begin position="26"/>
        <end position="228"/>
    </location>
</feature>
<dbReference type="Proteomes" id="UP001241056">
    <property type="component" value="Unassembled WGS sequence"/>
</dbReference>
<sequence length="250" mass="28610">MPHAVARLRAKRLAISKKPFQARGALLVRCPRCRVAQEYCICAWQPQVAARSAVCLLMYDAEPLKPSNTGWLIADVVAETFAFAWARTEVEPALLDVLADPQWQPYLVFPQEYAQPSQQVVHELQLESMQTHEQDAVQKRPLFIVLDGTWQQARKMFRKSAYLQHLPILSLRPEQVSRYHLRRSVNIEHLSTAEVAALCLQLAEDGQAADALTEWFVRFNQHYLAARTPLSKQRKQQLLEETLPNNSTLT</sequence>
<keyword evidence="3" id="KW-0949">S-adenosyl-L-methionine</keyword>
<evidence type="ECO:0000256" key="1">
    <source>
        <dbReference type="ARBA" id="ARBA00012386"/>
    </source>
</evidence>
<evidence type="ECO:0000256" key="3">
    <source>
        <dbReference type="ARBA" id="ARBA00022691"/>
    </source>
</evidence>
<protein>
    <recommendedName>
        <fullName evidence="1">tRNA-uridine aminocarboxypropyltransferase</fullName>
        <ecNumber evidence="1">2.5.1.25</ecNumber>
    </recommendedName>
</protein>
<dbReference type="PANTHER" id="PTHR21392">
    <property type="entry name" value="TRNA-URIDINE AMINOCARBOXYPROPYLTRANSFERASE 2"/>
    <property type="match status" value="1"/>
</dbReference>
<keyword evidence="4" id="KW-0819">tRNA processing</keyword>
<name>A0ABT7SPY1_9GAMM</name>
<gene>
    <name evidence="6" type="ORF">QEZ41_08130</name>
</gene>
<dbReference type="InterPro" id="IPR039262">
    <property type="entry name" value="DTWD2/TAPT"/>
</dbReference>
<keyword evidence="2 6" id="KW-0808">Transferase</keyword>
<dbReference type="PANTHER" id="PTHR21392:SF1">
    <property type="entry name" value="TRNA-URIDINE AMINOCARBOXYPROPYLTRANSFERASE"/>
    <property type="match status" value="1"/>
</dbReference>
<organism evidence="6 7">
    <name type="scientific">Thiopseudomonas acetoxidans</name>
    <dbReference type="NCBI Taxonomy" id="3041622"/>
    <lineage>
        <taxon>Bacteria</taxon>
        <taxon>Pseudomonadati</taxon>
        <taxon>Pseudomonadota</taxon>
        <taxon>Gammaproteobacteria</taxon>
        <taxon>Pseudomonadales</taxon>
        <taxon>Pseudomonadaceae</taxon>
        <taxon>Thiopseudomonas</taxon>
    </lineage>
</organism>
<proteinExistence type="predicted"/>
<dbReference type="InterPro" id="IPR005636">
    <property type="entry name" value="DTW"/>
</dbReference>
<dbReference type="Pfam" id="PF03942">
    <property type="entry name" value="DTW"/>
    <property type="match status" value="1"/>
</dbReference>
<evidence type="ECO:0000259" key="5">
    <source>
        <dbReference type="SMART" id="SM01144"/>
    </source>
</evidence>
<accession>A0ABT7SPY1</accession>
<dbReference type="SMART" id="SM01144">
    <property type="entry name" value="DTW"/>
    <property type="match status" value="1"/>
</dbReference>
<reference evidence="6 7" key="1">
    <citation type="submission" date="2023-06" db="EMBL/GenBank/DDBJ databases">
        <title>Thiopseudomonas sp. CY1220 draft genome sequence.</title>
        <authorList>
            <person name="Zhao G."/>
            <person name="An M."/>
        </authorList>
    </citation>
    <scope>NUCLEOTIDE SEQUENCE [LARGE SCALE GENOMIC DNA]</scope>
    <source>
        <strain evidence="6 7">CY1220</strain>
    </source>
</reference>
<evidence type="ECO:0000313" key="6">
    <source>
        <dbReference type="EMBL" id="MDM7858245.1"/>
    </source>
</evidence>
<evidence type="ECO:0000256" key="2">
    <source>
        <dbReference type="ARBA" id="ARBA00022679"/>
    </source>
</evidence>
<dbReference type="EMBL" id="JAUCDY010000008">
    <property type="protein sequence ID" value="MDM7858245.1"/>
    <property type="molecule type" value="Genomic_DNA"/>
</dbReference>
<keyword evidence="7" id="KW-1185">Reference proteome</keyword>
<dbReference type="GO" id="GO:0016432">
    <property type="term" value="F:tRNA-uridine aminocarboxypropyltransferase activity"/>
    <property type="evidence" value="ECO:0007669"/>
    <property type="project" value="UniProtKB-EC"/>
</dbReference>
<evidence type="ECO:0000313" key="7">
    <source>
        <dbReference type="Proteomes" id="UP001241056"/>
    </source>
</evidence>
<dbReference type="EC" id="2.5.1.25" evidence="1"/>